<feature type="region of interest" description="Disordered" evidence="1">
    <location>
        <begin position="452"/>
        <end position="474"/>
    </location>
</feature>
<keyword evidence="4" id="KW-1185">Reference proteome</keyword>
<dbReference type="InterPro" id="IPR012338">
    <property type="entry name" value="Beta-lactam/transpept-like"/>
</dbReference>
<protein>
    <submittedName>
        <fullName evidence="3">Beta-lactamase family protein</fullName>
    </submittedName>
</protein>
<dbReference type="PANTHER" id="PTHR46825:SF9">
    <property type="entry name" value="BETA-LACTAMASE-RELATED DOMAIN-CONTAINING PROTEIN"/>
    <property type="match status" value="1"/>
</dbReference>
<accession>A0A516PUP7</accession>
<evidence type="ECO:0000313" key="4">
    <source>
        <dbReference type="Proteomes" id="UP000319263"/>
    </source>
</evidence>
<evidence type="ECO:0000313" key="3">
    <source>
        <dbReference type="EMBL" id="QDP94850.1"/>
    </source>
</evidence>
<reference evidence="3 4" key="1">
    <citation type="submission" date="2019-07" db="EMBL/GenBank/DDBJ databases">
        <title>Microlunatus dokdonensis sp. nov. isolated from the rhizospheric soil of the wild plant Elymus tsukushiensis.</title>
        <authorList>
            <person name="Ghim S.-Y."/>
            <person name="Hwang Y.-J."/>
            <person name="Son J.-S."/>
            <person name="Shin J.-H."/>
        </authorList>
    </citation>
    <scope>NUCLEOTIDE SEQUENCE [LARGE SCALE GENOMIC DNA]</scope>
    <source>
        <strain evidence="3 4">KUDC0627</strain>
    </source>
</reference>
<sequence length="474" mass="52067">MPWRDSPMTLEQDQLDTQALLDRLREQHQVPGAALGVLQLGETADQDVITSHASGVLNLDTLVAVRPDSIFQIGSISKTFTTTMIMQLAERQQLDLDRPVIELLPELRLGDENATRTVTLRHLLSHSSGIDGDVFTDYGRGDDAVSRYVEGLAEVPQLFTPGTMFSYCNAGFVLAGRLIEVVTGTSWDQALHDQLLQPLGLRQTATLPEEAIFGTAAVGHAGQPGEPRTVIKRWQLPRSIGPAGLINSTVADVLQYARMHLRGGSIGDTMIISPESAHRMRTEQIRQPVGQQRDGWQGLGWMVDHWDGHQVFGHNGATVGQYAYLQAFPDQRVAICLLTNGPGAGMLWARLRHALLASYGLDTPIGIDQPPADPYRLSDPVAAVGRYGRISETYEVTRTDTGLRVDVRPTEDSPDPEDEPESLELIPISQDHFVARADPSLPWSTYSHGTFTREQNPAGGDYLYTGTRLTPRLS</sequence>
<proteinExistence type="predicted"/>
<dbReference type="SUPFAM" id="SSF56601">
    <property type="entry name" value="beta-lactamase/transpeptidase-like"/>
    <property type="match status" value="1"/>
</dbReference>
<dbReference type="InterPro" id="IPR050491">
    <property type="entry name" value="AmpC-like"/>
</dbReference>
<dbReference type="PANTHER" id="PTHR46825">
    <property type="entry name" value="D-ALANYL-D-ALANINE-CARBOXYPEPTIDASE/ENDOPEPTIDASE AMPH"/>
    <property type="match status" value="1"/>
</dbReference>
<dbReference type="Gene3D" id="3.40.710.10">
    <property type="entry name" value="DD-peptidase/beta-lactamase superfamily"/>
    <property type="match status" value="1"/>
</dbReference>
<evidence type="ECO:0000256" key="1">
    <source>
        <dbReference type="SAM" id="MobiDB-lite"/>
    </source>
</evidence>
<name>A0A516PUP7_9ACTN</name>
<dbReference type="KEGG" id="mik:FOE78_01990"/>
<feature type="domain" description="Beta-lactamase-related" evidence="2">
    <location>
        <begin position="18"/>
        <end position="348"/>
    </location>
</feature>
<dbReference type="OrthoDB" id="3325701at2"/>
<organism evidence="3 4">
    <name type="scientific">Microlunatus elymi</name>
    <dbReference type="NCBI Taxonomy" id="2596828"/>
    <lineage>
        <taxon>Bacteria</taxon>
        <taxon>Bacillati</taxon>
        <taxon>Actinomycetota</taxon>
        <taxon>Actinomycetes</taxon>
        <taxon>Propionibacteriales</taxon>
        <taxon>Propionibacteriaceae</taxon>
        <taxon>Microlunatus</taxon>
    </lineage>
</organism>
<dbReference type="EMBL" id="CP041692">
    <property type="protein sequence ID" value="QDP94850.1"/>
    <property type="molecule type" value="Genomic_DNA"/>
</dbReference>
<dbReference type="Pfam" id="PF00144">
    <property type="entry name" value="Beta-lactamase"/>
    <property type="match status" value="1"/>
</dbReference>
<dbReference type="Proteomes" id="UP000319263">
    <property type="component" value="Chromosome"/>
</dbReference>
<evidence type="ECO:0000259" key="2">
    <source>
        <dbReference type="Pfam" id="PF00144"/>
    </source>
</evidence>
<gene>
    <name evidence="3" type="ORF">FOE78_01990</name>
</gene>
<dbReference type="AlphaFoldDB" id="A0A516PUP7"/>
<dbReference type="InterPro" id="IPR001466">
    <property type="entry name" value="Beta-lactam-related"/>
</dbReference>